<keyword evidence="2" id="KW-1185">Reference proteome</keyword>
<dbReference type="Proteomes" id="UP000634136">
    <property type="component" value="Unassembled WGS sequence"/>
</dbReference>
<organism evidence="1 2">
    <name type="scientific">Senna tora</name>
    <dbReference type="NCBI Taxonomy" id="362788"/>
    <lineage>
        <taxon>Eukaryota</taxon>
        <taxon>Viridiplantae</taxon>
        <taxon>Streptophyta</taxon>
        <taxon>Embryophyta</taxon>
        <taxon>Tracheophyta</taxon>
        <taxon>Spermatophyta</taxon>
        <taxon>Magnoliopsida</taxon>
        <taxon>eudicotyledons</taxon>
        <taxon>Gunneridae</taxon>
        <taxon>Pentapetalae</taxon>
        <taxon>rosids</taxon>
        <taxon>fabids</taxon>
        <taxon>Fabales</taxon>
        <taxon>Fabaceae</taxon>
        <taxon>Caesalpinioideae</taxon>
        <taxon>Cassia clade</taxon>
        <taxon>Senna</taxon>
    </lineage>
</organism>
<evidence type="ECO:0000313" key="1">
    <source>
        <dbReference type="EMBL" id="KAF7818927.1"/>
    </source>
</evidence>
<protein>
    <submittedName>
        <fullName evidence="1">Uncharacterized protein</fullName>
    </submittedName>
</protein>
<gene>
    <name evidence="1" type="ORF">G2W53_024382</name>
</gene>
<dbReference type="AlphaFoldDB" id="A0A834TDF3"/>
<dbReference type="EMBL" id="JAAIUW010000008">
    <property type="protein sequence ID" value="KAF7818927.1"/>
    <property type="molecule type" value="Genomic_DNA"/>
</dbReference>
<proteinExistence type="predicted"/>
<accession>A0A834TDF3</accession>
<name>A0A834TDF3_9FABA</name>
<reference evidence="1" key="1">
    <citation type="submission" date="2020-09" db="EMBL/GenBank/DDBJ databases">
        <title>Genome-Enabled Discovery of Anthraquinone Biosynthesis in Senna tora.</title>
        <authorList>
            <person name="Kang S.-H."/>
            <person name="Pandey R.P."/>
            <person name="Lee C.-M."/>
            <person name="Sim J.-S."/>
            <person name="Jeong J.-T."/>
            <person name="Choi B.-S."/>
            <person name="Jung M."/>
            <person name="Ginzburg D."/>
            <person name="Zhao K."/>
            <person name="Won S.Y."/>
            <person name="Oh T.-J."/>
            <person name="Yu Y."/>
            <person name="Kim N.-H."/>
            <person name="Lee O.R."/>
            <person name="Lee T.-H."/>
            <person name="Bashyal P."/>
            <person name="Kim T.-S."/>
            <person name="Lee W.-H."/>
            <person name="Kawkins C."/>
            <person name="Kim C.-K."/>
            <person name="Kim J.S."/>
            <person name="Ahn B.O."/>
            <person name="Rhee S.Y."/>
            <person name="Sohng J.K."/>
        </authorList>
    </citation>
    <scope>NUCLEOTIDE SEQUENCE</scope>
    <source>
        <tissue evidence="1">Leaf</tissue>
    </source>
</reference>
<evidence type="ECO:0000313" key="2">
    <source>
        <dbReference type="Proteomes" id="UP000634136"/>
    </source>
</evidence>
<sequence>MEMCVNVMRVRHACGSAAALSNGT</sequence>
<comment type="caution">
    <text evidence="1">The sequence shown here is derived from an EMBL/GenBank/DDBJ whole genome shotgun (WGS) entry which is preliminary data.</text>
</comment>